<dbReference type="PANTHER" id="PTHR34301:SF8">
    <property type="entry name" value="ATPASE DOMAIN-CONTAINING PROTEIN"/>
    <property type="match status" value="1"/>
</dbReference>
<protein>
    <recommendedName>
        <fullName evidence="3">AAA+ ATPase domain-containing protein</fullName>
    </recommendedName>
</protein>
<dbReference type="AlphaFoldDB" id="A0A176RUL5"/>
<proteinExistence type="predicted"/>
<evidence type="ECO:0008006" key="3">
    <source>
        <dbReference type="Google" id="ProtNLM"/>
    </source>
</evidence>
<dbReference type="Gene3D" id="3.40.50.300">
    <property type="entry name" value="P-loop containing nucleotide triphosphate hydrolases"/>
    <property type="match status" value="1"/>
</dbReference>
<evidence type="ECO:0000313" key="2">
    <source>
        <dbReference type="Proteomes" id="UP000076962"/>
    </source>
</evidence>
<organism evidence="1 2">
    <name type="scientific">Candidatus Thiomargarita nelsonii</name>
    <dbReference type="NCBI Taxonomy" id="1003181"/>
    <lineage>
        <taxon>Bacteria</taxon>
        <taxon>Pseudomonadati</taxon>
        <taxon>Pseudomonadota</taxon>
        <taxon>Gammaproteobacteria</taxon>
        <taxon>Thiotrichales</taxon>
        <taxon>Thiotrichaceae</taxon>
        <taxon>Thiomargarita</taxon>
    </lineage>
</organism>
<dbReference type="SUPFAM" id="SSF52540">
    <property type="entry name" value="P-loop containing nucleoside triphosphate hydrolases"/>
    <property type="match status" value="1"/>
</dbReference>
<comment type="caution">
    <text evidence="1">The sequence shown here is derived from an EMBL/GenBank/DDBJ whole genome shotgun (WGS) entry which is preliminary data.</text>
</comment>
<dbReference type="Proteomes" id="UP000076962">
    <property type="component" value="Unassembled WGS sequence"/>
</dbReference>
<evidence type="ECO:0000313" key="1">
    <source>
        <dbReference type="EMBL" id="OAD19440.1"/>
    </source>
</evidence>
<accession>A0A176RUL5</accession>
<dbReference type="EMBL" id="LUTY01002800">
    <property type="protein sequence ID" value="OAD19440.1"/>
    <property type="molecule type" value="Genomic_DNA"/>
</dbReference>
<dbReference type="InterPro" id="IPR027417">
    <property type="entry name" value="P-loop_NTPase"/>
</dbReference>
<reference evidence="1 2" key="1">
    <citation type="submission" date="2016-05" db="EMBL/GenBank/DDBJ databases">
        <title>Single-cell genome of chain-forming Candidatus Thiomargarita nelsonii and comparison to other large sulfur-oxidizing bacteria.</title>
        <authorList>
            <person name="Winkel M."/>
            <person name="Salman V."/>
            <person name="Woyke T."/>
            <person name="Schulz-Vogt H."/>
            <person name="Richter M."/>
            <person name="Flood B."/>
            <person name="Bailey J."/>
            <person name="Amann R."/>
            <person name="Mussmann M."/>
        </authorList>
    </citation>
    <scope>NUCLEOTIDE SEQUENCE [LARGE SCALE GENOMIC DNA]</scope>
    <source>
        <strain evidence="1 2">THI036</strain>
    </source>
</reference>
<name>A0A176RUL5_9GAMM</name>
<keyword evidence="2" id="KW-1185">Reference proteome</keyword>
<dbReference type="PANTHER" id="PTHR34301">
    <property type="entry name" value="DNA-BINDING PROTEIN-RELATED"/>
    <property type="match status" value="1"/>
</dbReference>
<gene>
    <name evidence="1" type="ORF">THIOM_004924</name>
</gene>
<sequence length="554" mass="63912">MREFNTSGPCNPALHYTVMREALIAQGKEKVRKGRYFTLFAPRQTGKTTYFQLLLEAIKAENFTPIWISFEKLKTVTKNRFYQDLNNQLHKRLAEHQIQLEHTVQDQIDVVQLFEKIKAKSIVLVIDEFEGIPDLVLSEIMHAFRQMYHRKKDHSLHSLILVGATTIAELFRTGASFFNVVEELKISYLTQSEVNLLIDQYVVESGQKFEPRVIKAIYDNTKGQPGLVCALAAHLLKKVTNRTVRMADFLVTLDYFLKSKYDKNILNIIEKAEEKKDFMYRLLFGEQAIDFNIYAKDIAYLHANGVIENIEGHVGILVPLYSKRIITAFRPVSNGETRHYGFKVNESFEAYLKDGGLNIHALLNKYRQYVRRRGFKAFDTEKLKEGAWHYSLDGFIHFFIEALEGQTFLEVPSGAGRTDILIVYKTHRYLIETKVFSNNSLLKRGKGQLAEYLTSEGLDEGYYVVFSNLHTDEDTLYFEDSIQGKQIYTYIICTHFPTPSRLPVPEELKLTETEKVAGRMLSLDNLTDEQISQVTGVSLEKIGYLRQIKLLGQF</sequence>
<dbReference type="Pfam" id="PF14516">
    <property type="entry name" value="AAA_35"/>
    <property type="match status" value="1"/>
</dbReference>